<organism evidence="1">
    <name type="scientific">uncultured Caudovirales phage</name>
    <dbReference type="NCBI Taxonomy" id="2100421"/>
    <lineage>
        <taxon>Viruses</taxon>
        <taxon>Duplodnaviria</taxon>
        <taxon>Heunggongvirae</taxon>
        <taxon>Uroviricota</taxon>
        <taxon>Caudoviricetes</taxon>
        <taxon>Peduoviridae</taxon>
        <taxon>Maltschvirus</taxon>
        <taxon>Maltschvirus maltsch</taxon>
    </lineage>
</organism>
<protein>
    <submittedName>
        <fullName evidence="1">Uncharacterized protein</fullName>
    </submittedName>
</protein>
<name>A0A6J7WUS1_9CAUD</name>
<evidence type="ECO:0000313" key="1">
    <source>
        <dbReference type="EMBL" id="CAB5220578.1"/>
    </source>
</evidence>
<proteinExistence type="predicted"/>
<accession>A0A6J7WUS1</accession>
<dbReference type="EMBL" id="LR798293">
    <property type="protein sequence ID" value="CAB5220578.1"/>
    <property type="molecule type" value="Genomic_DNA"/>
</dbReference>
<sequence length="97" mass="10512">MKYLLASVGIVFSLSSIAMEPSQVFTLNKPMRCAPAQAVFDEFSSMFGETPLWVGKEESSNSYITLLSNKDTGSWTMIQYDSTTACVLGSGKNGTPI</sequence>
<gene>
    <name evidence="1" type="ORF">UFOVP240_7</name>
</gene>
<reference evidence="1" key="1">
    <citation type="submission" date="2020-05" db="EMBL/GenBank/DDBJ databases">
        <authorList>
            <person name="Chiriac C."/>
            <person name="Salcher M."/>
            <person name="Ghai R."/>
            <person name="Kavagutti S V."/>
        </authorList>
    </citation>
    <scope>NUCLEOTIDE SEQUENCE</scope>
</reference>